<feature type="domain" description="Cyclin-like" evidence="2">
    <location>
        <begin position="33"/>
        <end position="114"/>
    </location>
</feature>
<proteinExistence type="inferred from homology"/>
<dbReference type="InterPro" id="IPR036915">
    <property type="entry name" value="Cyclin-like_sf"/>
</dbReference>
<dbReference type="SMART" id="SM00385">
    <property type="entry name" value="CYCLIN"/>
    <property type="match status" value="1"/>
</dbReference>
<organism evidence="3 4">
    <name type="scientific">Blepharisma stoltei</name>
    <dbReference type="NCBI Taxonomy" id="1481888"/>
    <lineage>
        <taxon>Eukaryota</taxon>
        <taxon>Sar</taxon>
        <taxon>Alveolata</taxon>
        <taxon>Ciliophora</taxon>
        <taxon>Postciliodesmatophora</taxon>
        <taxon>Heterotrichea</taxon>
        <taxon>Heterotrichida</taxon>
        <taxon>Blepharismidae</taxon>
        <taxon>Blepharisma</taxon>
    </lineage>
</organism>
<evidence type="ECO:0000256" key="1">
    <source>
        <dbReference type="RuleBase" id="RU000383"/>
    </source>
</evidence>
<dbReference type="Gene3D" id="1.10.472.10">
    <property type="entry name" value="Cyclin-like"/>
    <property type="match status" value="2"/>
</dbReference>
<dbReference type="InterPro" id="IPR043198">
    <property type="entry name" value="Cyclin/Ssn8"/>
</dbReference>
<reference evidence="3" key="1">
    <citation type="submission" date="2021-09" db="EMBL/GenBank/DDBJ databases">
        <authorList>
            <consortium name="AG Swart"/>
            <person name="Singh M."/>
            <person name="Singh A."/>
            <person name="Seah K."/>
            <person name="Emmerich C."/>
        </authorList>
    </citation>
    <scope>NUCLEOTIDE SEQUENCE</scope>
    <source>
        <strain evidence="3">ATCC30299</strain>
    </source>
</reference>
<evidence type="ECO:0000259" key="2">
    <source>
        <dbReference type="SMART" id="SM00385"/>
    </source>
</evidence>
<dbReference type="AlphaFoldDB" id="A0AAU9JHL6"/>
<name>A0AAU9JHL6_9CILI</name>
<dbReference type="EMBL" id="CAJZBQ010000041">
    <property type="protein sequence ID" value="CAG9326742.1"/>
    <property type="molecule type" value="Genomic_DNA"/>
</dbReference>
<comment type="caution">
    <text evidence="3">The sequence shown here is derived from an EMBL/GenBank/DDBJ whole genome shotgun (WGS) entry which is preliminary data.</text>
</comment>
<evidence type="ECO:0000313" key="3">
    <source>
        <dbReference type="EMBL" id="CAG9326742.1"/>
    </source>
</evidence>
<dbReference type="InterPro" id="IPR006671">
    <property type="entry name" value="Cyclin_N"/>
</dbReference>
<dbReference type="Proteomes" id="UP001162131">
    <property type="component" value="Unassembled WGS sequence"/>
</dbReference>
<dbReference type="InterPro" id="IPR013763">
    <property type="entry name" value="Cyclin-like_dom"/>
</dbReference>
<accession>A0AAU9JHL6</accession>
<dbReference type="PIRSF" id="PIRSF028758">
    <property type="entry name" value="Cyclin, C/H/G types"/>
    <property type="match status" value="1"/>
</dbReference>
<sequence length="231" mass="26541">MELFKSDEVLKSEDEKNSLTSEKETQKKLEALLFIRDLAIQLGLSQSCVATAQVYFHKFAVTNSIGKFDSLHLAGACIFLAAKALEQPKHLENVCRRFYVLRSTIQTSLNPRLQVPPLSDSMLRRLAKNIEFYEFWLLNEIGFNFEIPLPYPYIHNFIFPLNISPQTRKNVLRYACNFANDCFRTTLALQKSAENIAEACIFLAVKFLQLEMPVPADQDTVAIIRDLYRHS</sequence>
<comment type="similarity">
    <text evidence="1">Belongs to the cyclin family.</text>
</comment>
<keyword evidence="1" id="KW-0195">Cyclin</keyword>
<dbReference type="PANTHER" id="PTHR10026">
    <property type="entry name" value="CYCLIN"/>
    <property type="match status" value="1"/>
</dbReference>
<protein>
    <recommendedName>
        <fullName evidence="2">Cyclin-like domain-containing protein</fullName>
    </recommendedName>
</protein>
<gene>
    <name evidence="3" type="ORF">BSTOLATCC_MIC42009</name>
</gene>
<evidence type="ECO:0000313" key="4">
    <source>
        <dbReference type="Proteomes" id="UP001162131"/>
    </source>
</evidence>
<keyword evidence="4" id="KW-1185">Reference proteome</keyword>
<dbReference type="GO" id="GO:0016538">
    <property type="term" value="F:cyclin-dependent protein serine/threonine kinase regulator activity"/>
    <property type="evidence" value="ECO:0007669"/>
    <property type="project" value="InterPro"/>
</dbReference>
<dbReference type="SUPFAM" id="SSF47954">
    <property type="entry name" value="Cyclin-like"/>
    <property type="match status" value="2"/>
</dbReference>
<dbReference type="GO" id="GO:0006357">
    <property type="term" value="P:regulation of transcription by RNA polymerase II"/>
    <property type="evidence" value="ECO:0007669"/>
    <property type="project" value="InterPro"/>
</dbReference>
<dbReference type="Pfam" id="PF00134">
    <property type="entry name" value="Cyclin_N"/>
    <property type="match status" value="1"/>
</dbReference>